<dbReference type="Pfam" id="PF11783">
    <property type="entry name" value="Cytochrome_cB"/>
    <property type="match status" value="1"/>
</dbReference>
<gene>
    <name evidence="5" type="ORF">SCD_n01156</name>
</gene>
<organism evidence="5 6">
    <name type="scientific">Sulfuricella denitrificans (strain DSM 22764 / NBRC 105220 / skB26)</name>
    <dbReference type="NCBI Taxonomy" id="1163617"/>
    <lineage>
        <taxon>Bacteria</taxon>
        <taxon>Pseudomonadati</taxon>
        <taxon>Pseudomonadota</taxon>
        <taxon>Betaproteobacteria</taxon>
        <taxon>Nitrosomonadales</taxon>
        <taxon>Sulfuricellaceae</taxon>
        <taxon>Sulfuricella</taxon>
    </lineage>
</organism>
<evidence type="ECO:0000256" key="1">
    <source>
        <dbReference type="ARBA" id="ARBA00022729"/>
    </source>
</evidence>
<evidence type="ECO:0000256" key="3">
    <source>
        <dbReference type="SAM" id="SignalP"/>
    </source>
</evidence>
<dbReference type="KEGG" id="sdr:SCD_n01156"/>
<name>S6A9Z9_SULDS</name>
<feature type="domain" description="Cytochrome c-552/4" evidence="4">
    <location>
        <begin position="94"/>
        <end position="173"/>
    </location>
</feature>
<evidence type="ECO:0000256" key="2">
    <source>
        <dbReference type="SAM" id="Phobius"/>
    </source>
</evidence>
<dbReference type="SUPFAM" id="SSF48695">
    <property type="entry name" value="Multiheme cytochromes"/>
    <property type="match status" value="1"/>
</dbReference>
<dbReference type="STRING" id="1163617.SCD_n01156"/>
<keyword evidence="2" id="KW-0472">Membrane</keyword>
<proteinExistence type="predicted"/>
<accession>S6A9Z9</accession>
<feature type="signal peptide" evidence="3">
    <location>
        <begin position="1"/>
        <end position="25"/>
    </location>
</feature>
<dbReference type="AlphaFoldDB" id="S6A9Z9"/>
<evidence type="ECO:0000313" key="5">
    <source>
        <dbReference type="EMBL" id="BAN34990.1"/>
    </source>
</evidence>
<feature type="chain" id="PRO_5004535481" evidence="3">
    <location>
        <begin position="26"/>
        <end position="573"/>
    </location>
</feature>
<keyword evidence="1 3" id="KW-0732">Signal</keyword>
<keyword evidence="2" id="KW-0812">Transmembrane</keyword>
<keyword evidence="2" id="KW-1133">Transmembrane helix</keyword>
<dbReference type="RefSeq" id="WP_009206061.1">
    <property type="nucleotide sequence ID" value="NC_022357.1"/>
</dbReference>
<protein>
    <submittedName>
        <fullName evidence="5">Octaheme tetrathionate reductase</fullName>
    </submittedName>
</protein>
<reference evidence="5 6" key="1">
    <citation type="journal article" date="2012" name="Appl. Environ. Microbiol.">
        <title>Draft genome sequence of a psychrotolerant sulfur-oxidizing bacterium, Sulfuricella denitrificans skB26, and proteomic insights into cold adaptation.</title>
        <authorList>
            <person name="Watanabe T."/>
            <person name="Kojima H."/>
            <person name="Fukui M."/>
        </authorList>
    </citation>
    <scope>NUCLEOTIDE SEQUENCE [LARGE SCALE GENOMIC DNA]</scope>
    <source>
        <strain evidence="6">skB26</strain>
    </source>
</reference>
<sequence>MLSKLKIALSTLVAGATVAALTAFATPAPTPAQTAANAAPAAPMSAAAHAAMSAPAAAADPAAIVKKESSSTADHSKFKELQKDFKSGPEITKACLTCHTEAAKQIQKTKHWTFEFINPETKQKLGKRNVINNFCTAVESNQKFCNACHVGYGWEDDKFDFTAEENVDCVVCHESTGTYRKVPGLTGHPAYKDMEFPPHSGKIVKAPDLAKVAQSVGKTSRANCGACHFYGGGGDAVKHGDIDSTLKDPPKYLDIHMEKKGLNFSCGTCHMTSAHQVPGSRYAPTVAGANSKDAIPPHMRGKVDNSNPASCQSCHGNKPHPAKMTKLNEHTDKIACQTCHIPEYARGQATKMSWDWSTAGKLTPEGKPFTIKDSAGHSAYDSKKGNFVWESHVIPEYIWFNGKVNYTLSDTKLDPTHVVKINSFEGSPTDGKSMIWPVKVFRGQQPFDTVNKTLVAPHTFGNDDTSYWSNFDWDKSLTAGMKATNKPYSGKYGFVKTEMSWPITHMVAPKADALTCAQCHSKGGRLQNVKGIYMPGRGDNNHLLDMAGWALALLTLIGVLIHGAGRIYAHRKG</sequence>
<dbReference type="InterPro" id="IPR024673">
    <property type="entry name" value="Octahem_Cyt_c"/>
</dbReference>
<evidence type="ECO:0000313" key="6">
    <source>
        <dbReference type="Proteomes" id="UP000015559"/>
    </source>
</evidence>
<feature type="domain" description="Cytochrome c-552/4" evidence="4">
    <location>
        <begin position="266"/>
        <end position="340"/>
    </location>
</feature>
<dbReference type="EMBL" id="AP013066">
    <property type="protein sequence ID" value="BAN34990.1"/>
    <property type="molecule type" value="Genomic_DNA"/>
</dbReference>
<keyword evidence="6" id="KW-1185">Reference proteome</keyword>
<dbReference type="GO" id="GO:0016491">
    <property type="term" value="F:oxidoreductase activity"/>
    <property type="evidence" value="ECO:0007669"/>
    <property type="project" value="TreeGrafter"/>
</dbReference>
<dbReference type="PIRSF" id="PIRSF039014">
    <property type="entry name" value="OTR_cyc"/>
    <property type="match status" value="1"/>
</dbReference>
<evidence type="ECO:0000259" key="4">
    <source>
        <dbReference type="Pfam" id="PF13435"/>
    </source>
</evidence>
<dbReference type="InterPro" id="IPR023155">
    <property type="entry name" value="Cyt_c-552/4"/>
</dbReference>
<dbReference type="InterPro" id="IPR051829">
    <property type="entry name" value="Multiheme_Cytochr_ET"/>
</dbReference>
<dbReference type="Gene3D" id="1.10.1130.10">
    <property type="entry name" value="Flavocytochrome C3, Chain A"/>
    <property type="match status" value="1"/>
</dbReference>
<dbReference type="NCBIfam" id="TIGR04315">
    <property type="entry name" value="octaheme_Shew"/>
    <property type="match status" value="1"/>
</dbReference>
<feature type="transmembrane region" description="Helical" evidence="2">
    <location>
        <begin position="546"/>
        <end position="569"/>
    </location>
</feature>
<dbReference type="Pfam" id="PF13435">
    <property type="entry name" value="Cytochrome_C554"/>
    <property type="match status" value="2"/>
</dbReference>
<dbReference type="PANTHER" id="PTHR35038">
    <property type="entry name" value="DISSIMILATORY SULFITE REDUCTASE SIRA"/>
    <property type="match status" value="1"/>
</dbReference>
<dbReference type="Proteomes" id="UP000015559">
    <property type="component" value="Chromosome"/>
</dbReference>
<dbReference type="PANTHER" id="PTHR35038:SF5">
    <property type="entry name" value="CYTOCHROME C-TYPE PROTEIN NRFB"/>
    <property type="match status" value="1"/>
</dbReference>
<dbReference type="eggNOG" id="ENOG502Z8B5">
    <property type="taxonomic scope" value="Bacteria"/>
</dbReference>
<dbReference type="HOGENOM" id="CLU_033148_0_0_4"/>
<dbReference type="InterPro" id="IPR036280">
    <property type="entry name" value="Multihaem_cyt_sf"/>
</dbReference>